<dbReference type="Proteomes" id="UP000027471">
    <property type="component" value="Unassembled WGS sequence"/>
</dbReference>
<keyword evidence="7" id="KW-0456">Lyase</keyword>
<dbReference type="InterPro" id="IPR015422">
    <property type="entry name" value="PyrdxlP-dep_Trfase_small"/>
</dbReference>
<comment type="caution">
    <text evidence="11">The sequence shown here is derived from an EMBL/GenBank/DDBJ whole genome shotgun (WGS) entry which is preliminary data.</text>
</comment>
<dbReference type="SUPFAM" id="SSF53383">
    <property type="entry name" value="PLP-dependent transferases"/>
    <property type="match status" value="1"/>
</dbReference>
<dbReference type="OrthoDB" id="9799304at2"/>
<dbReference type="InterPro" id="IPR015424">
    <property type="entry name" value="PyrdxlP-dep_Trfase"/>
</dbReference>
<dbReference type="EC" id="4.1.1.81" evidence="4"/>
<dbReference type="PANTHER" id="PTHR42885">
    <property type="entry name" value="HISTIDINOL-PHOSPHATE AMINOTRANSFERASE-RELATED"/>
    <property type="match status" value="1"/>
</dbReference>
<keyword evidence="12" id="KW-1185">Reference proteome</keyword>
<comment type="catalytic activity">
    <reaction evidence="9">
        <text>O-phospho-L-threonine + H(+) = (R)-1-aminopropan-2-yl phosphate + CO2</text>
        <dbReference type="Rhea" id="RHEA:11492"/>
        <dbReference type="ChEBI" id="CHEBI:15378"/>
        <dbReference type="ChEBI" id="CHEBI:16526"/>
        <dbReference type="ChEBI" id="CHEBI:58563"/>
        <dbReference type="ChEBI" id="CHEBI:58675"/>
        <dbReference type="EC" id="4.1.1.81"/>
    </reaction>
</comment>
<evidence type="ECO:0000259" key="10">
    <source>
        <dbReference type="Pfam" id="PF00155"/>
    </source>
</evidence>
<gene>
    <name evidence="11" type="ORF">DT23_12850</name>
</gene>
<sequence>MRDHGGNIDQARADWGGSDWIDLSTGINRQPWPVPALPASVWTDLPTQAAKTALLTQAACAFSSDAPSVALAGAQQAIQLIPQLDAPGRARILGPTYNEHGAALRAQGWQVQEVATLADLIGADLAVVVNPNNPDGRHHSRQSLCDLAAHVGRLVVDESFADPVPELSLAAQAGHLASGGNLLVLRSFGKFWGLAGVRLGFAFGDTESVARLADLAGPWPVSGAALEIGHAALSDRDWHRATVARLAQETAQIDAMAARAGWSLLGGTHLFRSYVTPDAEAARDRLARAQIWSRIFPYSPQWIRLGLPGTAAEWARLARALS</sequence>
<name>A0A074JW72_9RHOB</name>
<dbReference type="Pfam" id="PF00155">
    <property type="entry name" value="Aminotran_1_2"/>
    <property type="match status" value="1"/>
</dbReference>
<evidence type="ECO:0000313" key="12">
    <source>
        <dbReference type="Proteomes" id="UP000027471"/>
    </source>
</evidence>
<dbReference type="Gene3D" id="3.40.640.10">
    <property type="entry name" value="Type I PLP-dependent aspartate aminotransferase-like (Major domain)"/>
    <property type="match status" value="1"/>
</dbReference>
<evidence type="ECO:0000256" key="8">
    <source>
        <dbReference type="ARBA" id="ARBA00029996"/>
    </source>
</evidence>
<dbReference type="CDD" id="cd00609">
    <property type="entry name" value="AAT_like"/>
    <property type="match status" value="1"/>
</dbReference>
<dbReference type="STRING" id="1353528.DT23_12850"/>
<organism evidence="11 12">
    <name type="scientific">Thioclava indica</name>
    <dbReference type="NCBI Taxonomy" id="1353528"/>
    <lineage>
        <taxon>Bacteria</taxon>
        <taxon>Pseudomonadati</taxon>
        <taxon>Pseudomonadota</taxon>
        <taxon>Alphaproteobacteria</taxon>
        <taxon>Rhodobacterales</taxon>
        <taxon>Paracoccaceae</taxon>
        <taxon>Thioclava</taxon>
    </lineage>
</organism>
<dbReference type="Gene3D" id="3.90.1150.10">
    <property type="entry name" value="Aspartate Aminotransferase, domain 1"/>
    <property type="match status" value="1"/>
</dbReference>
<evidence type="ECO:0000256" key="4">
    <source>
        <dbReference type="ARBA" id="ARBA00012285"/>
    </source>
</evidence>
<evidence type="ECO:0000256" key="2">
    <source>
        <dbReference type="ARBA" id="ARBA00003444"/>
    </source>
</evidence>
<feature type="domain" description="Aminotransferase class I/classII large" evidence="10">
    <location>
        <begin position="57"/>
        <end position="321"/>
    </location>
</feature>
<accession>A0A074JW72</accession>
<evidence type="ECO:0000256" key="3">
    <source>
        <dbReference type="ARBA" id="ARBA00004953"/>
    </source>
</evidence>
<dbReference type="RefSeq" id="WP_038129264.1">
    <property type="nucleotide sequence ID" value="NZ_AUNB01000016.1"/>
</dbReference>
<comment type="cofactor">
    <cofactor evidence="1">
        <name>pyridoxal 5'-phosphate</name>
        <dbReference type="ChEBI" id="CHEBI:597326"/>
    </cofactor>
</comment>
<dbReference type="GO" id="GO:0048472">
    <property type="term" value="F:threonine-phosphate decarboxylase activity"/>
    <property type="evidence" value="ECO:0007669"/>
    <property type="project" value="UniProtKB-EC"/>
</dbReference>
<comment type="function">
    <text evidence="2">Decarboxylates L-threonine-O-3-phosphate to yield (R)-1-amino-2-propanol O-2-phosphate, the precursor for the linkage between the nucleotide loop and the corrin ring in cobalamin.</text>
</comment>
<comment type="pathway">
    <text evidence="3">Cofactor biosynthesis; adenosylcobalamin biosynthesis.</text>
</comment>
<dbReference type="EMBL" id="AUNB01000016">
    <property type="protein sequence ID" value="KEO60724.1"/>
    <property type="molecule type" value="Genomic_DNA"/>
</dbReference>
<dbReference type="eggNOG" id="COG0079">
    <property type="taxonomic scope" value="Bacteria"/>
</dbReference>
<protein>
    <recommendedName>
        <fullName evidence="4">threonine-phosphate decarboxylase</fullName>
        <ecNumber evidence="4">4.1.1.81</ecNumber>
    </recommendedName>
    <alternativeName>
        <fullName evidence="8">L-threonine-O-3-phosphate decarboxylase</fullName>
    </alternativeName>
</protein>
<evidence type="ECO:0000256" key="9">
    <source>
        <dbReference type="ARBA" id="ARBA00048531"/>
    </source>
</evidence>
<dbReference type="InterPro" id="IPR015421">
    <property type="entry name" value="PyrdxlP-dep_Trfase_major"/>
</dbReference>
<dbReference type="NCBIfam" id="TIGR01140">
    <property type="entry name" value="L_thr_O3P_dcar"/>
    <property type="match status" value="1"/>
</dbReference>
<evidence type="ECO:0000256" key="1">
    <source>
        <dbReference type="ARBA" id="ARBA00001933"/>
    </source>
</evidence>
<dbReference type="InterPro" id="IPR004839">
    <property type="entry name" value="Aminotransferase_I/II_large"/>
</dbReference>
<dbReference type="InterPro" id="IPR005860">
    <property type="entry name" value="CobD"/>
</dbReference>
<dbReference type="UniPathway" id="UPA00148"/>
<evidence type="ECO:0000256" key="6">
    <source>
        <dbReference type="ARBA" id="ARBA00022898"/>
    </source>
</evidence>
<evidence type="ECO:0000256" key="5">
    <source>
        <dbReference type="ARBA" id="ARBA00022573"/>
    </source>
</evidence>
<proteinExistence type="predicted"/>
<reference evidence="11 12" key="1">
    <citation type="journal article" date="2015" name="Antonie Van Leeuwenhoek">
        <title>Thioclava indica sp. nov., isolated from surface seawater of the Indian Ocean.</title>
        <authorList>
            <person name="Liu Y."/>
            <person name="Lai Q."/>
            <person name="Du J."/>
            <person name="Xu H."/>
            <person name="Jiang L."/>
            <person name="Shao Z."/>
        </authorList>
    </citation>
    <scope>NUCLEOTIDE SEQUENCE [LARGE SCALE GENOMIC DNA]</scope>
    <source>
        <strain evidence="11 12">DT23-4</strain>
    </source>
</reference>
<keyword evidence="5" id="KW-0169">Cobalamin biosynthesis</keyword>
<keyword evidence="6" id="KW-0663">Pyridoxal phosphate</keyword>
<evidence type="ECO:0000313" key="11">
    <source>
        <dbReference type="EMBL" id="KEO60724.1"/>
    </source>
</evidence>
<dbReference type="AlphaFoldDB" id="A0A074JW72"/>
<evidence type="ECO:0000256" key="7">
    <source>
        <dbReference type="ARBA" id="ARBA00023239"/>
    </source>
</evidence>
<dbReference type="GO" id="GO:0030170">
    <property type="term" value="F:pyridoxal phosphate binding"/>
    <property type="evidence" value="ECO:0007669"/>
    <property type="project" value="InterPro"/>
</dbReference>
<dbReference type="PANTHER" id="PTHR42885:SF1">
    <property type="entry name" value="THREONINE-PHOSPHATE DECARBOXYLASE"/>
    <property type="match status" value="1"/>
</dbReference>
<dbReference type="GO" id="GO:0009236">
    <property type="term" value="P:cobalamin biosynthetic process"/>
    <property type="evidence" value="ECO:0007669"/>
    <property type="project" value="UniProtKB-UniPathway"/>
</dbReference>